<dbReference type="Proteomes" id="UP000299102">
    <property type="component" value="Unassembled WGS sequence"/>
</dbReference>
<proteinExistence type="predicted"/>
<sequence>MHMLHTCMLSVRNCTKRPDLVSTVVLTGKRQNQESKNGVTRDVSTVDIAHVRRSGYLHCIIVENNAACCPVGRRDPGVSSQRFRYGAPRRGDDDTSWPPGLKVYRLR</sequence>
<protein>
    <submittedName>
        <fullName evidence="2">Uncharacterized protein</fullName>
    </submittedName>
</protein>
<reference evidence="2 3" key="1">
    <citation type="journal article" date="2019" name="Commun. Biol.">
        <title>The bagworm genome reveals a unique fibroin gene that provides high tensile strength.</title>
        <authorList>
            <person name="Kono N."/>
            <person name="Nakamura H."/>
            <person name="Ohtoshi R."/>
            <person name="Tomita M."/>
            <person name="Numata K."/>
            <person name="Arakawa K."/>
        </authorList>
    </citation>
    <scope>NUCLEOTIDE SEQUENCE [LARGE SCALE GENOMIC DNA]</scope>
</reference>
<comment type="caution">
    <text evidence="2">The sequence shown here is derived from an EMBL/GenBank/DDBJ whole genome shotgun (WGS) entry which is preliminary data.</text>
</comment>
<evidence type="ECO:0000256" key="1">
    <source>
        <dbReference type="SAM" id="MobiDB-lite"/>
    </source>
</evidence>
<gene>
    <name evidence="2" type="ORF">EVAR_63336_1</name>
</gene>
<dbReference type="EMBL" id="BGZK01001437">
    <property type="protein sequence ID" value="GBP79899.1"/>
    <property type="molecule type" value="Genomic_DNA"/>
</dbReference>
<keyword evidence="3" id="KW-1185">Reference proteome</keyword>
<organism evidence="2 3">
    <name type="scientific">Eumeta variegata</name>
    <name type="common">Bagworm moth</name>
    <name type="synonym">Eumeta japonica</name>
    <dbReference type="NCBI Taxonomy" id="151549"/>
    <lineage>
        <taxon>Eukaryota</taxon>
        <taxon>Metazoa</taxon>
        <taxon>Ecdysozoa</taxon>
        <taxon>Arthropoda</taxon>
        <taxon>Hexapoda</taxon>
        <taxon>Insecta</taxon>
        <taxon>Pterygota</taxon>
        <taxon>Neoptera</taxon>
        <taxon>Endopterygota</taxon>
        <taxon>Lepidoptera</taxon>
        <taxon>Glossata</taxon>
        <taxon>Ditrysia</taxon>
        <taxon>Tineoidea</taxon>
        <taxon>Psychidae</taxon>
        <taxon>Oiketicinae</taxon>
        <taxon>Eumeta</taxon>
    </lineage>
</organism>
<feature type="region of interest" description="Disordered" evidence="1">
    <location>
        <begin position="76"/>
        <end position="99"/>
    </location>
</feature>
<accession>A0A4C1YZ58</accession>
<evidence type="ECO:0000313" key="3">
    <source>
        <dbReference type="Proteomes" id="UP000299102"/>
    </source>
</evidence>
<name>A0A4C1YZ58_EUMVA</name>
<dbReference type="AlphaFoldDB" id="A0A4C1YZ58"/>
<evidence type="ECO:0000313" key="2">
    <source>
        <dbReference type="EMBL" id="GBP79899.1"/>
    </source>
</evidence>